<keyword evidence="2" id="KW-1185">Reference proteome</keyword>
<sequence>MSPSHYLPMFPSHYWTNVPFALPYQCPLRITLPMSPSHYPTNVPFSQLLHVPFTLLSKMSHSHNRTMFLSDYLPISSSPYLPTFPSHRGCAETDFMKQKTKVNLKSERRNTKKRSKDKGERAQPVPHYNYRLK</sequence>
<dbReference type="WBParaSite" id="Minc3s05442g38255">
    <property type="protein sequence ID" value="Minc3s05442g38255"/>
    <property type="gene ID" value="Minc3s05442g38255"/>
</dbReference>
<evidence type="ECO:0000256" key="1">
    <source>
        <dbReference type="SAM" id="MobiDB-lite"/>
    </source>
</evidence>
<dbReference type="AlphaFoldDB" id="A0A914NKA0"/>
<dbReference type="Proteomes" id="UP000887563">
    <property type="component" value="Unplaced"/>
</dbReference>
<reference evidence="3" key="1">
    <citation type="submission" date="2022-11" db="UniProtKB">
        <authorList>
            <consortium name="WormBaseParasite"/>
        </authorList>
    </citation>
    <scope>IDENTIFICATION</scope>
</reference>
<organism evidence="2 3">
    <name type="scientific">Meloidogyne incognita</name>
    <name type="common">Southern root-knot nematode worm</name>
    <name type="synonym">Oxyuris incognita</name>
    <dbReference type="NCBI Taxonomy" id="6306"/>
    <lineage>
        <taxon>Eukaryota</taxon>
        <taxon>Metazoa</taxon>
        <taxon>Ecdysozoa</taxon>
        <taxon>Nematoda</taxon>
        <taxon>Chromadorea</taxon>
        <taxon>Rhabditida</taxon>
        <taxon>Tylenchina</taxon>
        <taxon>Tylenchomorpha</taxon>
        <taxon>Tylenchoidea</taxon>
        <taxon>Meloidogynidae</taxon>
        <taxon>Meloidogyninae</taxon>
        <taxon>Meloidogyne</taxon>
        <taxon>Meloidogyne incognita group</taxon>
    </lineage>
</organism>
<name>A0A914NKA0_MELIC</name>
<accession>A0A914NKA0</accession>
<evidence type="ECO:0000313" key="2">
    <source>
        <dbReference type="Proteomes" id="UP000887563"/>
    </source>
</evidence>
<evidence type="ECO:0000313" key="3">
    <source>
        <dbReference type="WBParaSite" id="Minc3s05442g38255"/>
    </source>
</evidence>
<protein>
    <submittedName>
        <fullName evidence="3">Uncharacterized protein</fullName>
    </submittedName>
</protein>
<proteinExistence type="predicted"/>
<feature type="region of interest" description="Disordered" evidence="1">
    <location>
        <begin position="95"/>
        <end position="133"/>
    </location>
</feature>